<evidence type="ECO:0000313" key="4">
    <source>
        <dbReference type="Proteomes" id="UP001381693"/>
    </source>
</evidence>
<dbReference type="Pfam" id="PF04832">
    <property type="entry name" value="SOUL"/>
    <property type="match status" value="1"/>
</dbReference>
<evidence type="ECO:0000313" key="3">
    <source>
        <dbReference type="EMBL" id="KAK7082081.1"/>
    </source>
</evidence>
<dbReference type="SUPFAM" id="SSF55136">
    <property type="entry name" value="Probable bacterial effector-binding domain"/>
    <property type="match status" value="1"/>
</dbReference>
<feature type="signal peptide" evidence="2">
    <location>
        <begin position="1"/>
        <end position="23"/>
    </location>
</feature>
<dbReference type="Gene3D" id="3.20.80.10">
    <property type="entry name" value="Regulatory factor, effector binding domain"/>
    <property type="match status" value="1"/>
</dbReference>
<dbReference type="Proteomes" id="UP001381693">
    <property type="component" value="Unassembled WGS sequence"/>
</dbReference>
<feature type="chain" id="PRO_5043005107" description="Heme-binding protein 2" evidence="2">
    <location>
        <begin position="24"/>
        <end position="211"/>
    </location>
</feature>
<comment type="caution">
    <text evidence="3">The sequence shown here is derived from an EMBL/GenBank/DDBJ whole genome shotgun (WGS) entry which is preliminary data.</text>
</comment>
<evidence type="ECO:0000256" key="2">
    <source>
        <dbReference type="SAM" id="SignalP"/>
    </source>
</evidence>
<keyword evidence="2" id="KW-0732">Signal</keyword>
<protein>
    <recommendedName>
        <fullName evidence="5">Heme-binding protein 2</fullName>
    </recommendedName>
</protein>
<dbReference type="FunFam" id="3.20.80.10:FF:000002">
    <property type="entry name" value="Heme-binding protein 2"/>
    <property type="match status" value="1"/>
</dbReference>
<accession>A0AAN8XDD1</accession>
<name>A0AAN8XDD1_HALRR</name>
<keyword evidence="4" id="KW-1185">Reference proteome</keyword>
<evidence type="ECO:0008006" key="5">
    <source>
        <dbReference type="Google" id="ProtNLM"/>
    </source>
</evidence>
<proteinExistence type="inferred from homology"/>
<dbReference type="InterPro" id="IPR011256">
    <property type="entry name" value="Reg_factor_effector_dom_sf"/>
</dbReference>
<evidence type="ECO:0000256" key="1">
    <source>
        <dbReference type="ARBA" id="ARBA00009817"/>
    </source>
</evidence>
<dbReference type="InterPro" id="IPR006917">
    <property type="entry name" value="SOUL_heme-bd"/>
</dbReference>
<sequence length="211" mass="24344">MASFHLCFVLALLAILTYNPVQPSSLFNVFTSSLGTQEEVAYKIVYEGEGFEERVYPSKKWLCTRQKGGYSEGDQMDVFLRLFSYLGGENSQKRRLNMAIPVSIEFQQTKDGEIFTACFFLEEKDQMNYPEPTNPAVRVVQRPEMTVFTRKFGGYANSESTWKTEAAELTNIVKTAGEKVKPNVMFWNAYDAPFKFWNRRNEVWLVKDSNI</sequence>
<dbReference type="PANTHER" id="PTHR11220:SF73">
    <property type="entry name" value="HEME-BINDING PROTEIN 2"/>
    <property type="match status" value="1"/>
</dbReference>
<comment type="similarity">
    <text evidence="1">Belongs to the HEBP family.</text>
</comment>
<organism evidence="3 4">
    <name type="scientific">Halocaridina rubra</name>
    <name type="common">Hawaiian red shrimp</name>
    <dbReference type="NCBI Taxonomy" id="373956"/>
    <lineage>
        <taxon>Eukaryota</taxon>
        <taxon>Metazoa</taxon>
        <taxon>Ecdysozoa</taxon>
        <taxon>Arthropoda</taxon>
        <taxon>Crustacea</taxon>
        <taxon>Multicrustacea</taxon>
        <taxon>Malacostraca</taxon>
        <taxon>Eumalacostraca</taxon>
        <taxon>Eucarida</taxon>
        <taxon>Decapoda</taxon>
        <taxon>Pleocyemata</taxon>
        <taxon>Caridea</taxon>
        <taxon>Atyoidea</taxon>
        <taxon>Atyidae</taxon>
        <taxon>Halocaridina</taxon>
    </lineage>
</organism>
<dbReference type="PANTHER" id="PTHR11220">
    <property type="entry name" value="HEME-BINDING PROTEIN-RELATED"/>
    <property type="match status" value="1"/>
</dbReference>
<gene>
    <name evidence="3" type="ORF">SK128_022096</name>
</gene>
<dbReference type="EMBL" id="JAXCGZ010004209">
    <property type="protein sequence ID" value="KAK7082081.1"/>
    <property type="molecule type" value="Genomic_DNA"/>
</dbReference>
<reference evidence="3 4" key="1">
    <citation type="submission" date="2023-11" db="EMBL/GenBank/DDBJ databases">
        <title>Halocaridina rubra genome assembly.</title>
        <authorList>
            <person name="Smith C."/>
        </authorList>
    </citation>
    <scope>NUCLEOTIDE SEQUENCE [LARGE SCALE GENOMIC DNA]</scope>
    <source>
        <strain evidence="3">EP-1</strain>
        <tissue evidence="3">Whole</tissue>
    </source>
</reference>
<dbReference type="AlphaFoldDB" id="A0AAN8XDD1"/>